<dbReference type="AlphaFoldDB" id="A0A5S6QE59"/>
<evidence type="ECO:0000313" key="2">
    <source>
        <dbReference type="WBParaSite" id="TMUE_1000005385.1"/>
    </source>
</evidence>
<name>A0A5S6QE59_TRIMR</name>
<protein>
    <submittedName>
        <fullName evidence="2">Uncharacterized protein</fullName>
    </submittedName>
</protein>
<dbReference type="Proteomes" id="UP000046395">
    <property type="component" value="Unassembled WGS sequence"/>
</dbReference>
<reference evidence="2" key="1">
    <citation type="submission" date="2019-12" db="UniProtKB">
        <authorList>
            <consortium name="WormBaseParasite"/>
        </authorList>
    </citation>
    <scope>IDENTIFICATION</scope>
</reference>
<keyword evidence="1" id="KW-1185">Reference proteome</keyword>
<accession>A0A5S6QE59</accession>
<dbReference type="WBParaSite" id="TMUE_1000005385.1">
    <property type="protein sequence ID" value="TMUE_1000005385.1"/>
    <property type="gene ID" value="WBGene00299273"/>
</dbReference>
<organism evidence="1 2">
    <name type="scientific">Trichuris muris</name>
    <name type="common">Mouse whipworm</name>
    <dbReference type="NCBI Taxonomy" id="70415"/>
    <lineage>
        <taxon>Eukaryota</taxon>
        <taxon>Metazoa</taxon>
        <taxon>Ecdysozoa</taxon>
        <taxon>Nematoda</taxon>
        <taxon>Enoplea</taxon>
        <taxon>Dorylaimia</taxon>
        <taxon>Trichinellida</taxon>
        <taxon>Trichuridae</taxon>
        <taxon>Trichuris</taxon>
    </lineage>
</organism>
<evidence type="ECO:0000313" key="1">
    <source>
        <dbReference type="Proteomes" id="UP000046395"/>
    </source>
</evidence>
<proteinExistence type="predicted"/>
<sequence length="106" mass="12297">MSKDLYVAVAHAPGQELDGLLLLSFTIRESKFPLDVLSAARLDSSAPFTEKKKHFKHDQSCLRRRYKMKHGLSILLRKRNRRILKPVCLFIASAAERFNGYQRRCH</sequence>